<feature type="signal peptide" evidence="7">
    <location>
        <begin position="1"/>
        <end position="25"/>
    </location>
</feature>
<accession>A0A9W5TBQ8</accession>
<protein>
    <recommendedName>
        <fullName evidence="6">Sulfhydryl oxidase</fullName>
        <ecNumber evidence="6">1.8.3.2</ecNumber>
    </recommendedName>
</protein>
<dbReference type="InterPro" id="IPR036774">
    <property type="entry name" value="ERV/ALR_sulphydryl_oxid_sf"/>
</dbReference>
<proteinExistence type="predicted"/>
<dbReference type="PANTHER" id="PTHR12645:SF0">
    <property type="entry name" value="FAD-LINKED SULFHYDRYL OXIDASE ALR"/>
    <property type="match status" value="1"/>
</dbReference>
<keyword evidence="4 6" id="KW-0560">Oxidoreductase</keyword>
<dbReference type="PANTHER" id="PTHR12645">
    <property type="entry name" value="ALR/ERV"/>
    <property type="match status" value="1"/>
</dbReference>
<comment type="cofactor">
    <cofactor evidence="1 6">
        <name>FAD</name>
        <dbReference type="ChEBI" id="CHEBI:57692"/>
    </cofactor>
</comment>
<dbReference type="GO" id="GO:0050660">
    <property type="term" value="F:flavin adenine dinucleotide binding"/>
    <property type="evidence" value="ECO:0007669"/>
    <property type="project" value="TreeGrafter"/>
</dbReference>
<dbReference type="EMBL" id="BLIY01000017">
    <property type="protein sequence ID" value="GFE55030.1"/>
    <property type="molecule type" value="Genomic_DNA"/>
</dbReference>
<evidence type="ECO:0000313" key="10">
    <source>
        <dbReference type="Proteomes" id="UP001057455"/>
    </source>
</evidence>
<dbReference type="PROSITE" id="PS51324">
    <property type="entry name" value="ERV_ALR"/>
    <property type="match status" value="1"/>
</dbReference>
<dbReference type="GO" id="GO:0005739">
    <property type="term" value="C:mitochondrion"/>
    <property type="evidence" value="ECO:0007669"/>
    <property type="project" value="TreeGrafter"/>
</dbReference>
<comment type="caution">
    <text evidence="9">The sequence shown here is derived from an EMBL/GenBank/DDBJ whole genome shotgun (WGS) entry which is preliminary data.</text>
</comment>
<reference evidence="9" key="1">
    <citation type="submission" date="2019-12" db="EMBL/GenBank/DDBJ databases">
        <title>Genome sequence of Babesia ovis.</title>
        <authorList>
            <person name="Yamagishi J."/>
            <person name="Sevinc F."/>
            <person name="Xuan X."/>
        </authorList>
    </citation>
    <scope>NUCLEOTIDE SEQUENCE</scope>
    <source>
        <strain evidence="9">Selcuk</strain>
    </source>
</reference>
<keyword evidence="10" id="KW-1185">Reference proteome</keyword>
<dbReference type="Gene3D" id="1.20.120.310">
    <property type="entry name" value="ERV/ALR sulfhydryl oxidase domain"/>
    <property type="match status" value="1"/>
</dbReference>
<dbReference type="EC" id="1.8.3.2" evidence="6"/>
<keyword evidence="5" id="KW-1015">Disulfide bond</keyword>
<feature type="chain" id="PRO_5040864194" description="Sulfhydryl oxidase" evidence="7">
    <location>
        <begin position="26"/>
        <end position="362"/>
    </location>
</feature>
<evidence type="ECO:0000256" key="1">
    <source>
        <dbReference type="ARBA" id="ARBA00001974"/>
    </source>
</evidence>
<evidence type="ECO:0000256" key="4">
    <source>
        <dbReference type="ARBA" id="ARBA00023002"/>
    </source>
</evidence>
<dbReference type="Proteomes" id="UP001057455">
    <property type="component" value="Unassembled WGS sequence"/>
</dbReference>
<keyword evidence="3 6" id="KW-0274">FAD</keyword>
<comment type="catalytic activity">
    <reaction evidence="6">
        <text>2 R'C(R)SH + O2 = R'C(R)S-S(R)CR' + H2O2</text>
        <dbReference type="Rhea" id="RHEA:17357"/>
        <dbReference type="ChEBI" id="CHEBI:15379"/>
        <dbReference type="ChEBI" id="CHEBI:16240"/>
        <dbReference type="ChEBI" id="CHEBI:16520"/>
        <dbReference type="ChEBI" id="CHEBI:17412"/>
        <dbReference type="EC" id="1.8.3.2"/>
    </reaction>
</comment>
<dbReference type="OrthoDB" id="17199at2759"/>
<evidence type="ECO:0000256" key="6">
    <source>
        <dbReference type="RuleBase" id="RU371123"/>
    </source>
</evidence>
<evidence type="ECO:0000259" key="8">
    <source>
        <dbReference type="PROSITE" id="PS51324"/>
    </source>
</evidence>
<dbReference type="Pfam" id="PF04777">
    <property type="entry name" value="Evr1_Alr"/>
    <property type="match status" value="1"/>
</dbReference>
<evidence type="ECO:0000256" key="2">
    <source>
        <dbReference type="ARBA" id="ARBA00022630"/>
    </source>
</evidence>
<evidence type="ECO:0000256" key="5">
    <source>
        <dbReference type="ARBA" id="ARBA00023157"/>
    </source>
</evidence>
<dbReference type="SUPFAM" id="SSF69000">
    <property type="entry name" value="FAD-dependent thiol oxidase"/>
    <property type="match status" value="1"/>
</dbReference>
<dbReference type="GO" id="GO:0016971">
    <property type="term" value="F:flavin-dependent sulfhydryl oxidase activity"/>
    <property type="evidence" value="ECO:0007669"/>
    <property type="project" value="InterPro"/>
</dbReference>
<keyword evidence="7" id="KW-0732">Signal</keyword>
<gene>
    <name evidence="9" type="ORF">BaOVIS_024340</name>
</gene>
<dbReference type="AlphaFoldDB" id="A0A9W5TBQ8"/>
<name>A0A9W5TBQ8_BABOV</name>
<organism evidence="9 10">
    <name type="scientific">Babesia ovis</name>
    <dbReference type="NCBI Taxonomy" id="5869"/>
    <lineage>
        <taxon>Eukaryota</taxon>
        <taxon>Sar</taxon>
        <taxon>Alveolata</taxon>
        <taxon>Apicomplexa</taxon>
        <taxon>Aconoidasida</taxon>
        <taxon>Piroplasmida</taxon>
        <taxon>Babesiidae</taxon>
        <taxon>Babesia</taxon>
    </lineage>
</organism>
<sequence length="362" mass="41191">MGWRTNLWITLVVFLAFIFSSTASASPQDIQSNKDKSLATLSQLISQSTEALQAFKEAASHYQQEIAKYKPLAVSNIQRDSLKVATNHGGVPRPVASPDANRFTQVKSGEPVVADEIRDALYATQPVSSPAQANIAVYSTEDPEDIVKNAEDVATFSNDGTRDYFEEELYRMKRELNSSRRLENIKNNAQLLTREIGRLMVHKPDTTERLPEFMKKQQHRLKSTMDSNVEDVYKRCKDAACRDEHDPSTVANRGNRALPPTRSELGRAGWLYLHSMAANFPDKPTELDSLKAKAWCYSFAELYPCHICKEGLAEIYHHLPPVTNTRKDLLLWTYDLHNRVNDDLSYPRFVSSYEDLLRKYKS</sequence>
<dbReference type="InterPro" id="IPR017905">
    <property type="entry name" value="ERV/ALR_sulphydryl_oxidase"/>
</dbReference>
<evidence type="ECO:0000313" key="9">
    <source>
        <dbReference type="EMBL" id="GFE55030.1"/>
    </source>
</evidence>
<dbReference type="InterPro" id="IPR039799">
    <property type="entry name" value="ALR/ERV"/>
</dbReference>
<evidence type="ECO:0000256" key="3">
    <source>
        <dbReference type="ARBA" id="ARBA00022827"/>
    </source>
</evidence>
<keyword evidence="2 6" id="KW-0285">Flavoprotein</keyword>
<evidence type="ECO:0000256" key="7">
    <source>
        <dbReference type="SAM" id="SignalP"/>
    </source>
</evidence>
<feature type="domain" description="ERV/ALR sulfhydryl oxidase" evidence="8">
    <location>
        <begin position="258"/>
        <end position="360"/>
    </location>
</feature>